<dbReference type="GO" id="GO:0005737">
    <property type="term" value="C:cytoplasm"/>
    <property type="evidence" value="ECO:0007669"/>
    <property type="project" value="UniProtKB-ARBA"/>
</dbReference>
<evidence type="ECO:0000313" key="11">
    <source>
        <dbReference type="Proteomes" id="UP000197025"/>
    </source>
</evidence>
<evidence type="ECO:0000259" key="9">
    <source>
        <dbReference type="Pfam" id="PF02803"/>
    </source>
</evidence>
<evidence type="ECO:0000259" key="8">
    <source>
        <dbReference type="Pfam" id="PF00108"/>
    </source>
</evidence>
<evidence type="ECO:0000256" key="6">
    <source>
        <dbReference type="PIRSR" id="PIRSR000429-1"/>
    </source>
</evidence>
<evidence type="ECO:0000313" key="10">
    <source>
        <dbReference type="EMBL" id="SNB63682.1"/>
    </source>
</evidence>
<dbReference type="InterPro" id="IPR050215">
    <property type="entry name" value="Thiolase-like_sf_Thiolase"/>
</dbReference>
<dbReference type="GO" id="GO:0003988">
    <property type="term" value="F:acetyl-CoA C-acyltransferase activity"/>
    <property type="evidence" value="ECO:0007669"/>
    <property type="project" value="UniProtKB-EC"/>
</dbReference>
<dbReference type="PANTHER" id="PTHR43853">
    <property type="entry name" value="3-KETOACYL-COA THIOLASE, PEROXISOMAL"/>
    <property type="match status" value="1"/>
</dbReference>
<name>A0A212QVE5_9CHLR</name>
<dbReference type="Pfam" id="PF00108">
    <property type="entry name" value="Thiolase_N"/>
    <property type="match status" value="1"/>
</dbReference>
<dbReference type="PANTHER" id="PTHR43853:SF21">
    <property type="entry name" value="STEROID 3-KETOACYL-COA THIOLASE"/>
    <property type="match status" value="1"/>
</dbReference>
<sequence length="392" mass="41307">MREAVIVAGVRTAVGKAKKGTLRTTRPEALAAAVIAEALRRAPGVDPAMVDDVILGCAMPEGHQGLNIARIAALKAGLPVSVPAMTINRFCSSGLQAIALAAERIMTGGAEIIIAGGVESMSLVPMVGFTLRPDPELAVAWPEVFISMGLGTERLAERFGISREDADAFSLRSHQRAIAAIDAGKFKEEIVPLEVEVAEPEEDGRVVRRKVTFEVDEGPRRDTSMEALAKLPPAFKNGGVVTAGNSSQMSDGAAAVVVMERRRAEALGLRPIARFVSFAVAGVPPDLFGIGPVEAIPKALRMAGLRLEDIDLIELNEAFAAQALAVIRQLEMDIERVNVNGGAIALGHPLGCTGAKLTVQILHELRRRGGRYGMVTMCIGGGMGAAGIFELL</sequence>
<evidence type="ECO:0000256" key="1">
    <source>
        <dbReference type="ARBA" id="ARBA00005189"/>
    </source>
</evidence>
<dbReference type="GO" id="GO:0010124">
    <property type="term" value="P:phenylacetate catabolic process"/>
    <property type="evidence" value="ECO:0007669"/>
    <property type="project" value="TreeGrafter"/>
</dbReference>
<dbReference type="Gene3D" id="3.40.47.10">
    <property type="match status" value="1"/>
</dbReference>
<organism evidence="10 11">
    <name type="scientific">Thermoflexus hugenholtzii JAD2</name>
    <dbReference type="NCBI Taxonomy" id="877466"/>
    <lineage>
        <taxon>Bacteria</taxon>
        <taxon>Bacillati</taxon>
        <taxon>Chloroflexota</taxon>
        <taxon>Thermoflexia</taxon>
        <taxon>Thermoflexales</taxon>
        <taxon>Thermoflexaceae</taxon>
        <taxon>Thermoflexus</taxon>
    </lineage>
</organism>
<dbReference type="InterPro" id="IPR016039">
    <property type="entry name" value="Thiolase-like"/>
</dbReference>
<dbReference type="Pfam" id="PF02803">
    <property type="entry name" value="Thiolase_C"/>
    <property type="match status" value="1"/>
</dbReference>
<dbReference type="InterPro" id="IPR002155">
    <property type="entry name" value="Thiolase"/>
</dbReference>
<dbReference type="InterPro" id="IPR020610">
    <property type="entry name" value="Thiolase_AS"/>
</dbReference>
<dbReference type="InterPro" id="IPR020616">
    <property type="entry name" value="Thiolase_N"/>
</dbReference>
<dbReference type="InterPro" id="IPR020613">
    <property type="entry name" value="Thiolase_CS"/>
</dbReference>
<dbReference type="EC" id="2.3.1.16" evidence="5"/>
<dbReference type="PROSITE" id="PS00737">
    <property type="entry name" value="THIOLASE_2"/>
    <property type="match status" value="1"/>
</dbReference>
<dbReference type="PROSITE" id="PS00099">
    <property type="entry name" value="THIOLASE_3"/>
    <property type="match status" value="1"/>
</dbReference>
<comment type="pathway">
    <text evidence="1">Lipid metabolism.</text>
</comment>
<gene>
    <name evidence="10" type="ORF">SAMN02746019_00006850</name>
</gene>
<feature type="active site" description="Acyl-thioester intermediate" evidence="6">
    <location>
        <position position="91"/>
    </location>
</feature>
<evidence type="ECO:0000256" key="5">
    <source>
        <dbReference type="ARBA" id="ARBA00024073"/>
    </source>
</evidence>
<feature type="domain" description="Thiolase N-terminal" evidence="8">
    <location>
        <begin position="5"/>
        <end position="261"/>
    </location>
</feature>
<dbReference type="InParanoid" id="A0A212QVE5"/>
<comment type="similarity">
    <text evidence="2 7">Belongs to the thiolase-like superfamily. Thiolase family.</text>
</comment>
<evidence type="ECO:0000256" key="7">
    <source>
        <dbReference type="RuleBase" id="RU003557"/>
    </source>
</evidence>
<dbReference type="EMBL" id="FYEK01000026">
    <property type="protein sequence ID" value="SNB63682.1"/>
    <property type="molecule type" value="Genomic_DNA"/>
</dbReference>
<keyword evidence="3 7" id="KW-0808">Transferase</keyword>
<accession>A0A212QVE5</accession>
<dbReference type="OrthoDB" id="9764892at2"/>
<reference evidence="11" key="1">
    <citation type="submission" date="2017-06" db="EMBL/GenBank/DDBJ databases">
        <authorList>
            <person name="Varghese N."/>
            <person name="Submissions S."/>
        </authorList>
    </citation>
    <scope>NUCLEOTIDE SEQUENCE [LARGE SCALE GENOMIC DNA]</scope>
    <source>
        <strain evidence="11">JAD2</strain>
    </source>
</reference>
<dbReference type="GO" id="GO:0006635">
    <property type="term" value="P:fatty acid beta-oxidation"/>
    <property type="evidence" value="ECO:0007669"/>
    <property type="project" value="TreeGrafter"/>
</dbReference>
<evidence type="ECO:0000256" key="3">
    <source>
        <dbReference type="ARBA" id="ARBA00022679"/>
    </source>
</evidence>
<dbReference type="FunCoup" id="A0A212QVE5">
    <property type="interactions" value="259"/>
</dbReference>
<dbReference type="CDD" id="cd00751">
    <property type="entry name" value="thiolase"/>
    <property type="match status" value="1"/>
</dbReference>
<dbReference type="InterPro" id="IPR020615">
    <property type="entry name" value="Thiolase_acyl_enz_int_AS"/>
</dbReference>
<evidence type="ECO:0000256" key="4">
    <source>
        <dbReference type="ARBA" id="ARBA00023315"/>
    </source>
</evidence>
<dbReference type="NCBIfam" id="TIGR01930">
    <property type="entry name" value="AcCoA-C-Actrans"/>
    <property type="match status" value="1"/>
</dbReference>
<feature type="domain" description="Thiolase C-terminal" evidence="9">
    <location>
        <begin position="270"/>
        <end position="390"/>
    </location>
</feature>
<protein>
    <recommendedName>
        <fullName evidence="5">acetyl-CoA C-acyltransferase</fullName>
        <ecNumber evidence="5">2.3.1.16</ecNumber>
    </recommendedName>
</protein>
<feature type="active site" description="Proton acceptor" evidence="6">
    <location>
        <position position="378"/>
    </location>
</feature>
<dbReference type="Proteomes" id="UP000197025">
    <property type="component" value="Unassembled WGS sequence"/>
</dbReference>
<evidence type="ECO:0000256" key="2">
    <source>
        <dbReference type="ARBA" id="ARBA00010982"/>
    </source>
</evidence>
<dbReference type="RefSeq" id="WP_088570947.1">
    <property type="nucleotide sequence ID" value="NZ_FYEK01000026.1"/>
</dbReference>
<keyword evidence="4 7" id="KW-0012">Acyltransferase</keyword>
<feature type="active site" description="Proton acceptor" evidence="6">
    <location>
        <position position="348"/>
    </location>
</feature>
<proteinExistence type="inferred from homology"/>
<dbReference type="SUPFAM" id="SSF53901">
    <property type="entry name" value="Thiolase-like"/>
    <property type="match status" value="2"/>
</dbReference>
<keyword evidence="11" id="KW-1185">Reference proteome</keyword>
<dbReference type="PIRSF" id="PIRSF000429">
    <property type="entry name" value="Ac-CoA_Ac_transf"/>
    <property type="match status" value="1"/>
</dbReference>
<dbReference type="InterPro" id="IPR020617">
    <property type="entry name" value="Thiolase_C"/>
</dbReference>
<dbReference type="AlphaFoldDB" id="A0A212QVE5"/>
<dbReference type="FunFam" id="3.40.47.10:FF:000010">
    <property type="entry name" value="Acetyl-CoA acetyltransferase (Thiolase)"/>
    <property type="match status" value="1"/>
</dbReference>
<dbReference type="PROSITE" id="PS00098">
    <property type="entry name" value="THIOLASE_1"/>
    <property type="match status" value="1"/>
</dbReference>